<evidence type="ECO:0000313" key="5">
    <source>
        <dbReference type="EMBL" id="CAB4923299.1"/>
    </source>
</evidence>
<name>A0A6J7HYP6_9ZZZZ</name>
<dbReference type="EMBL" id="CAFBIY010000020">
    <property type="protein sequence ID" value="CAB4847789.1"/>
    <property type="molecule type" value="Genomic_DNA"/>
</dbReference>
<gene>
    <name evidence="3" type="ORF">UFOPK2656_01427</name>
    <name evidence="4" type="ORF">UFOPK3267_00550</name>
    <name evidence="5" type="ORF">UFOPK3651_00998</name>
    <name evidence="6" type="ORF">UFOPK3931_00395</name>
    <name evidence="2" type="ORF">UFOPK4189_00827</name>
</gene>
<dbReference type="Gene3D" id="1.20.120.910">
    <property type="entry name" value="DksA, coiled-coil domain"/>
    <property type="match status" value="1"/>
</dbReference>
<reference evidence="5" key="1">
    <citation type="submission" date="2020-05" db="EMBL/GenBank/DDBJ databases">
        <authorList>
            <person name="Chiriac C."/>
            <person name="Salcher M."/>
            <person name="Ghai R."/>
            <person name="Kavagutti S V."/>
        </authorList>
    </citation>
    <scope>NUCLEOTIDE SEQUENCE</scope>
</reference>
<dbReference type="EMBL" id="CAESGF010000004">
    <property type="protein sequence ID" value="CAB4363050.1"/>
    <property type="molecule type" value="Genomic_DNA"/>
</dbReference>
<evidence type="ECO:0000313" key="3">
    <source>
        <dbReference type="EMBL" id="CAB4722058.1"/>
    </source>
</evidence>
<organism evidence="5">
    <name type="scientific">freshwater metagenome</name>
    <dbReference type="NCBI Taxonomy" id="449393"/>
    <lineage>
        <taxon>unclassified sequences</taxon>
        <taxon>metagenomes</taxon>
        <taxon>ecological metagenomes</taxon>
    </lineage>
</organism>
<dbReference type="EMBL" id="CAFBMT010000004">
    <property type="protein sequence ID" value="CAB4923299.1"/>
    <property type="molecule type" value="Genomic_DNA"/>
</dbReference>
<dbReference type="EMBL" id="CAFBOL010000005">
    <property type="protein sequence ID" value="CAB4974344.1"/>
    <property type="molecule type" value="Genomic_DNA"/>
</dbReference>
<evidence type="ECO:0000313" key="2">
    <source>
        <dbReference type="EMBL" id="CAB4363050.1"/>
    </source>
</evidence>
<evidence type="ECO:0000256" key="1">
    <source>
        <dbReference type="SAM" id="MobiDB-lite"/>
    </source>
</evidence>
<evidence type="ECO:0000313" key="4">
    <source>
        <dbReference type="EMBL" id="CAB4847789.1"/>
    </source>
</evidence>
<protein>
    <submittedName>
        <fullName evidence="5">Unannotated protein</fullName>
    </submittedName>
</protein>
<accession>A0A6J7HYP6</accession>
<feature type="region of interest" description="Disordered" evidence="1">
    <location>
        <begin position="36"/>
        <end position="68"/>
    </location>
</feature>
<evidence type="ECO:0000313" key="6">
    <source>
        <dbReference type="EMBL" id="CAB4974344.1"/>
    </source>
</evidence>
<dbReference type="AlphaFoldDB" id="A0A6J7HYP6"/>
<sequence>MIQNVERKVVYSSDLLVAFTELFGNMFQPYPCHAGTIRHRQGHPARRERTVGERIASPAMSDEMTPVAAAPTEDTVLDLDAIERDLAGVEVALARLDAGTYWTDEVTGTALPDELLSQQPTARRAAG</sequence>
<proteinExistence type="predicted"/>
<dbReference type="EMBL" id="CAEZYF010000007">
    <property type="protein sequence ID" value="CAB4722058.1"/>
    <property type="molecule type" value="Genomic_DNA"/>
</dbReference>